<sequence length="246" mass="28182">MQPPKMPVFPTTTWPTFEEFLEKQSGVAWDTSLEYRFTIQFYIDEDGSVKYPIVLYNMHEAVAQQLYTTIPTSPKWSREGMFPDLITKVEKKLTFKAGKWEVKTKMMSYRLESIDRSELQSQSKVVFMPQYEVPKTDVIQDDDIYNVSGIEAKPEYPGGPNEFYKLIAKHYRTPDVPGLNGTVIVSFVIEKDGSLTELKVLRDIGYGTGEEAIRVLKLSPLWKPGHQLGKPVRCSYTLPIKINNKG</sequence>
<evidence type="ECO:0000313" key="2">
    <source>
        <dbReference type="EMBL" id="RXR24690.1"/>
    </source>
</evidence>
<dbReference type="OrthoDB" id="1095452at2"/>
<dbReference type="SUPFAM" id="SSF74653">
    <property type="entry name" value="TolA/TonB C-terminal domain"/>
    <property type="match status" value="1"/>
</dbReference>
<feature type="domain" description="TonB C-terminal" evidence="1">
    <location>
        <begin position="178"/>
        <end position="240"/>
    </location>
</feature>
<keyword evidence="3" id="KW-1185">Reference proteome</keyword>
<protein>
    <submittedName>
        <fullName evidence="2">Energy transducer TonB</fullName>
    </submittedName>
</protein>
<dbReference type="PANTHER" id="PTHR33446">
    <property type="entry name" value="PROTEIN TONB-RELATED"/>
    <property type="match status" value="1"/>
</dbReference>
<dbReference type="GO" id="GO:0098797">
    <property type="term" value="C:plasma membrane protein complex"/>
    <property type="evidence" value="ECO:0007669"/>
    <property type="project" value="TreeGrafter"/>
</dbReference>
<name>A0A4V1N342_9FLAO</name>
<dbReference type="Gene3D" id="3.30.1150.10">
    <property type="match status" value="1"/>
</dbReference>
<evidence type="ECO:0000259" key="1">
    <source>
        <dbReference type="Pfam" id="PF03544"/>
    </source>
</evidence>
<dbReference type="InterPro" id="IPR051045">
    <property type="entry name" value="TonB-dependent_transducer"/>
</dbReference>
<proteinExistence type="predicted"/>
<organism evidence="2 3">
    <name type="scientific">Flavobacterium stagni</name>
    <dbReference type="NCBI Taxonomy" id="2506421"/>
    <lineage>
        <taxon>Bacteria</taxon>
        <taxon>Pseudomonadati</taxon>
        <taxon>Bacteroidota</taxon>
        <taxon>Flavobacteriia</taxon>
        <taxon>Flavobacteriales</taxon>
        <taxon>Flavobacteriaceae</taxon>
        <taxon>Flavobacterium</taxon>
    </lineage>
</organism>
<evidence type="ECO:0000313" key="3">
    <source>
        <dbReference type="Proteomes" id="UP000289857"/>
    </source>
</evidence>
<gene>
    <name evidence="2" type="ORF">EQG61_00050</name>
</gene>
<dbReference type="AlphaFoldDB" id="A0A4V1N342"/>
<accession>A0A4V1N342</accession>
<dbReference type="GO" id="GO:0055085">
    <property type="term" value="P:transmembrane transport"/>
    <property type="evidence" value="ECO:0007669"/>
    <property type="project" value="InterPro"/>
</dbReference>
<dbReference type="PANTHER" id="PTHR33446:SF2">
    <property type="entry name" value="PROTEIN TONB"/>
    <property type="match status" value="1"/>
</dbReference>
<comment type="caution">
    <text evidence="2">The sequence shown here is derived from an EMBL/GenBank/DDBJ whole genome shotgun (WGS) entry which is preliminary data.</text>
</comment>
<dbReference type="Pfam" id="PF03544">
    <property type="entry name" value="TonB_C"/>
    <property type="match status" value="1"/>
</dbReference>
<dbReference type="Proteomes" id="UP000289857">
    <property type="component" value="Unassembled WGS sequence"/>
</dbReference>
<dbReference type="InterPro" id="IPR037682">
    <property type="entry name" value="TonB_C"/>
</dbReference>
<dbReference type="EMBL" id="SBKN01000001">
    <property type="protein sequence ID" value="RXR24690.1"/>
    <property type="molecule type" value="Genomic_DNA"/>
</dbReference>
<reference evidence="3" key="1">
    <citation type="submission" date="2019-01" db="EMBL/GenBank/DDBJ databases">
        <title>Cytophagaceae bacterium strain CAR-16.</title>
        <authorList>
            <person name="Chen W.-M."/>
        </authorList>
    </citation>
    <scope>NUCLEOTIDE SEQUENCE [LARGE SCALE GENOMIC DNA]</scope>
    <source>
        <strain evidence="3">WWJ-16</strain>
    </source>
</reference>
<dbReference type="GO" id="GO:0031992">
    <property type="term" value="F:energy transducer activity"/>
    <property type="evidence" value="ECO:0007669"/>
    <property type="project" value="TreeGrafter"/>
</dbReference>